<keyword evidence="19" id="KW-1185">Reference proteome</keyword>
<keyword evidence="8" id="KW-0808">Transferase</keyword>
<dbReference type="SUPFAM" id="SSF51230">
    <property type="entry name" value="Single hybrid motif"/>
    <property type="match status" value="1"/>
</dbReference>
<dbReference type="InterPro" id="IPR003016">
    <property type="entry name" value="2-oxoA_DH_lipoyl-BS"/>
</dbReference>
<evidence type="ECO:0000256" key="13">
    <source>
        <dbReference type="ARBA" id="ARBA00031331"/>
    </source>
</evidence>
<proteinExistence type="inferred from homology"/>
<keyword evidence="12" id="KW-0012">Acyltransferase</keyword>
<dbReference type="InterPro" id="IPR023213">
    <property type="entry name" value="CAT-like_dom_sf"/>
</dbReference>
<name>A0A177BC78_9BILA</name>
<keyword evidence="10" id="KW-0809">Transit peptide</keyword>
<comment type="function">
    <text evidence="15">Dihydrolipoamide succinyltransferase (E2) component of the 2-oxoglutarate dehydrogenase complex. The 2-oxoglutarate dehydrogenase complex catalyzes the overall conversion of 2-oxoglutarate to succinyl-CoA and CO(2). The 2-oxoglutarate dehydrogenase complex is mainly active in the mitochondrion. A fraction of the 2-oxoglutarate dehydrogenase complex also localizes in the nucleus and is required for lysine succinylation of histones: associates with KAT2A on chromatin and provides succinyl-CoA to histone succinyltransferase KAT2A.</text>
</comment>
<evidence type="ECO:0000256" key="7">
    <source>
        <dbReference type="ARBA" id="ARBA00022532"/>
    </source>
</evidence>
<dbReference type="InterPro" id="IPR006255">
    <property type="entry name" value="SucB"/>
</dbReference>
<evidence type="ECO:0000256" key="9">
    <source>
        <dbReference type="ARBA" id="ARBA00022823"/>
    </source>
</evidence>
<dbReference type="GO" id="GO:0006099">
    <property type="term" value="P:tricarboxylic acid cycle"/>
    <property type="evidence" value="ECO:0007669"/>
    <property type="project" value="UniProtKB-KW"/>
</dbReference>
<dbReference type="UniPathway" id="UPA00868">
    <property type="reaction ID" value="UER00840"/>
</dbReference>
<dbReference type="SUPFAM" id="SSF52777">
    <property type="entry name" value="CoA-dependent acyltransferases"/>
    <property type="match status" value="1"/>
</dbReference>
<keyword evidence="9" id="KW-0450">Lipoyl</keyword>
<dbReference type="InterPro" id="IPR050537">
    <property type="entry name" value="2-oxoacid_dehydrogenase"/>
</dbReference>
<evidence type="ECO:0000256" key="1">
    <source>
        <dbReference type="ARBA" id="ARBA00001938"/>
    </source>
</evidence>
<evidence type="ECO:0000256" key="4">
    <source>
        <dbReference type="ARBA" id="ARBA00007317"/>
    </source>
</evidence>
<comment type="cofactor">
    <cofactor evidence="1">
        <name>(R)-lipoate</name>
        <dbReference type="ChEBI" id="CHEBI:83088"/>
    </cofactor>
</comment>
<dbReference type="Proteomes" id="UP000078046">
    <property type="component" value="Unassembled WGS sequence"/>
</dbReference>
<dbReference type="GO" id="GO:0033512">
    <property type="term" value="P:L-lysine catabolic process to acetyl-CoA via saccharopine"/>
    <property type="evidence" value="ECO:0007669"/>
    <property type="project" value="UniProtKB-UniPathway"/>
</dbReference>
<evidence type="ECO:0000256" key="5">
    <source>
        <dbReference type="ARBA" id="ARBA00012945"/>
    </source>
</evidence>
<comment type="similarity">
    <text evidence="4">Belongs to the 2-oxoacid dehydrogenase family.</text>
</comment>
<dbReference type="AlphaFoldDB" id="A0A177BC78"/>
<protein>
    <recommendedName>
        <fullName evidence="6">Dihydrolipoyllysine-residue succinyltransferase component of 2-oxoglutarate dehydrogenase complex, mitochondrial</fullName>
        <ecNumber evidence="5">2.3.1.61</ecNumber>
    </recommendedName>
    <alternativeName>
        <fullName evidence="14">2-oxoglutarate dehydrogenase complex component E2</fullName>
    </alternativeName>
    <alternativeName>
        <fullName evidence="13">E2K</fullName>
    </alternativeName>
</protein>
<dbReference type="Gene3D" id="3.30.559.10">
    <property type="entry name" value="Chloramphenicol acetyltransferase-like domain"/>
    <property type="match status" value="1"/>
</dbReference>
<evidence type="ECO:0000256" key="12">
    <source>
        <dbReference type="ARBA" id="ARBA00023315"/>
    </source>
</evidence>
<dbReference type="GO" id="GO:0005739">
    <property type="term" value="C:mitochondrion"/>
    <property type="evidence" value="ECO:0007669"/>
    <property type="project" value="UniProtKB-SubCell"/>
</dbReference>
<evidence type="ECO:0000256" key="6">
    <source>
        <dbReference type="ARBA" id="ARBA00020294"/>
    </source>
</evidence>
<evidence type="ECO:0000256" key="14">
    <source>
        <dbReference type="ARBA" id="ARBA00032406"/>
    </source>
</evidence>
<evidence type="ECO:0000313" key="19">
    <source>
        <dbReference type="Proteomes" id="UP000078046"/>
    </source>
</evidence>
<dbReference type="PANTHER" id="PTHR43416">
    <property type="entry name" value="DIHYDROLIPOYLLYSINE-RESIDUE SUCCINYLTRANSFERASE COMPONENT OF 2-OXOGLUTARATE DEHYDROGENASE COMPLEX, MITOCHONDRIAL-RELATED"/>
    <property type="match status" value="1"/>
</dbReference>
<evidence type="ECO:0000256" key="2">
    <source>
        <dbReference type="ARBA" id="ARBA00004173"/>
    </source>
</evidence>
<dbReference type="PANTHER" id="PTHR43416:SF5">
    <property type="entry name" value="DIHYDROLIPOYLLYSINE-RESIDUE SUCCINYLTRANSFERASE COMPONENT OF 2-OXOGLUTARATE DEHYDROGENASE COMPLEX, MITOCHONDRIAL"/>
    <property type="match status" value="1"/>
</dbReference>
<dbReference type="InterPro" id="IPR011053">
    <property type="entry name" value="Single_hybrid_motif"/>
</dbReference>
<keyword evidence="11" id="KW-0496">Mitochondrion</keyword>
<dbReference type="OrthoDB" id="5391403at2759"/>
<dbReference type="CDD" id="cd06849">
    <property type="entry name" value="lipoyl_domain"/>
    <property type="match status" value="1"/>
</dbReference>
<feature type="compositionally biased region" description="Basic and acidic residues" evidence="16">
    <location>
        <begin position="154"/>
        <end position="165"/>
    </location>
</feature>
<dbReference type="PROSITE" id="PS00189">
    <property type="entry name" value="LIPOYL"/>
    <property type="match status" value="1"/>
</dbReference>
<dbReference type="EC" id="2.3.1.61" evidence="5"/>
<dbReference type="FunFam" id="3.30.559.10:FF:000006">
    <property type="entry name" value="Dihydrolipoyllysine-residue succinyltransferase component of 2-oxoglutarate dehydrogenase complex, mitochondrial"/>
    <property type="match status" value="1"/>
</dbReference>
<evidence type="ECO:0000256" key="8">
    <source>
        <dbReference type="ARBA" id="ARBA00022679"/>
    </source>
</evidence>
<dbReference type="Gene3D" id="2.40.50.100">
    <property type="match status" value="1"/>
</dbReference>
<organism evidence="18 19">
    <name type="scientific">Intoshia linei</name>
    <dbReference type="NCBI Taxonomy" id="1819745"/>
    <lineage>
        <taxon>Eukaryota</taxon>
        <taxon>Metazoa</taxon>
        <taxon>Spiralia</taxon>
        <taxon>Lophotrochozoa</taxon>
        <taxon>Mesozoa</taxon>
        <taxon>Orthonectida</taxon>
        <taxon>Rhopaluridae</taxon>
        <taxon>Intoshia</taxon>
    </lineage>
</organism>
<comment type="subcellular location">
    <subcellularLocation>
        <location evidence="2">Mitochondrion</location>
    </subcellularLocation>
</comment>
<accession>A0A177BC78</accession>
<dbReference type="GO" id="GO:0004149">
    <property type="term" value="F:dihydrolipoyllysine-residue succinyltransferase activity"/>
    <property type="evidence" value="ECO:0007669"/>
    <property type="project" value="UniProtKB-EC"/>
</dbReference>
<dbReference type="GO" id="GO:0045252">
    <property type="term" value="C:oxoglutarate dehydrogenase complex"/>
    <property type="evidence" value="ECO:0007669"/>
    <property type="project" value="InterPro"/>
</dbReference>
<evidence type="ECO:0000256" key="15">
    <source>
        <dbReference type="ARBA" id="ARBA00046046"/>
    </source>
</evidence>
<dbReference type="PROSITE" id="PS50968">
    <property type="entry name" value="BIOTINYL_LIPOYL"/>
    <property type="match status" value="1"/>
</dbReference>
<sequence length="447" mass="50246">MLKHCFRLFLTQRISLMQKPHRFIHFGHKRTHLTCSTYKPLHLITGNLFKMRNFSIYPALSVIKIVKTPNFPESISEGDVEWVKEIGDVVEEDDIVCNISTDKTAIAVHAPIKGKITKKHFEEADTVTASSDLFEMDDSVDNSSINPPTISERSQVEDVVKKENTQEQTPSPKIQIKSENLKILSQDNVKGMQMDLKKSKGNEIVKSAQQLPKVGREESVIKMSRMRRKIASRLKDAQNATAMLTTFNEVDMTKIMELRSKYKEDFIKKHGIKLGFMSIFAAASCHALRDQPIVNAFIQSDNVVYRNYVDISVAIAAPKGLVVPVIRNVESKSFAQIEKELLDYSQKAQKNGLDTGDMLGGTFTISNGGVFGSLMGTPIINMPQSAILGMHSIVDRPIAINKKVEVRPMMYLALTYDHRLIDGREAVLFLKKIKSVIEDPTVLLINI</sequence>
<feature type="domain" description="Lipoyl-binding" evidence="17">
    <location>
        <begin position="63"/>
        <end position="137"/>
    </location>
</feature>
<dbReference type="Pfam" id="PF00198">
    <property type="entry name" value="2-oxoacid_dh"/>
    <property type="match status" value="1"/>
</dbReference>
<dbReference type="InterPro" id="IPR001078">
    <property type="entry name" value="2-oxoacid_DH_actylTfrase"/>
</dbReference>
<keyword evidence="7" id="KW-0816">Tricarboxylic acid cycle</keyword>
<dbReference type="Pfam" id="PF00364">
    <property type="entry name" value="Biotin_lipoyl"/>
    <property type="match status" value="1"/>
</dbReference>
<dbReference type="NCBIfam" id="TIGR01347">
    <property type="entry name" value="sucB"/>
    <property type="match status" value="1"/>
</dbReference>
<gene>
    <name evidence="18" type="ORF">A3Q56_00284</name>
</gene>
<evidence type="ECO:0000256" key="16">
    <source>
        <dbReference type="SAM" id="MobiDB-lite"/>
    </source>
</evidence>
<feature type="region of interest" description="Disordered" evidence="16">
    <location>
        <begin position="138"/>
        <end position="172"/>
    </location>
</feature>
<evidence type="ECO:0000256" key="11">
    <source>
        <dbReference type="ARBA" id="ARBA00023128"/>
    </source>
</evidence>
<dbReference type="InterPro" id="IPR000089">
    <property type="entry name" value="Biotin_lipoyl"/>
</dbReference>
<evidence type="ECO:0000313" key="18">
    <source>
        <dbReference type="EMBL" id="OAF71927.1"/>
    </source>
</evidence>
<evidence type="ECO:0000256" key="10">
    <source>
        <dbReference type="ARBA" id="ARBA00022946"/>
    </source>
</evidence>
<comment type="pathway">
    <text evidence="3">Amino-acid degradation; L-lysine degradation via saccharopine pathway; glutaryl-CoA from L-lysine: step 6/6.</text>
</comment>
<dbReference type="EMBL" id="LWCA01000014">
    <property type="protein sequence ID" value="OAF71927.1"/>
    <property type="molecule type" value="Genomic_DNA"/>
</dbReference>
<reference evidence="18 19" key="1">
    <citation type="submission" date="2016-04" db="EMBL/GenBank/DDBJ databases">
        <title>The genome of Intoshia linei affirms orthonectids as highly simplified spiralians.</title>
        <authorList>
            <person name="Mikhailov K.V."/>
            <person name="Slusarev G.S."/>
            <person name="Nikitin M.A."/>
            <person name="Logacheva M.D."/>
            <person name="Penin A."/>
            <person name="Aleoshin V."/>
            <person name="Panchin Y.V."/>
        </authorList>
    </citation>
    <scope>NUCLEOTIDE SEQUENCE [LARGE SCALE GENOMIC DNA]</scope>
    <source>
        <strain evidence="18">Intl2013</strain>
        <tissue evidence="18">Whole animal</tissue>
    </source>
</reference>
<evidence type="ECO:0000259" key="17">
    <source>
        <dbReference type="PROSITE" id="PS50968"/>
    </source>
</evidence>
<feature type="compositionally biased region" description="Polar residues" evidence="16">
    <location>
        <begin position="141"/>
        <end position="153"/>
    </location>
</feature>
<evidence type="ECO:0000256" key="3">
    <source>
        <dbReference type="ARBA" id="ARBA00005145"/>
    </source>
</evidence>
<comment type="caution">
    <text evidence="18">The sequence shown here is derived from an EMBL/GenBank/DDBJ whole genome shotgun (WGS) entry which is preliminary data.</text>
</comment>